<dbReference type="EMBL" id="JAOVZR010000002">
    <property type="protein sequence ID" value="MCY0150615.1"/>
    <property type="molecule type" value="Genomic_DNA"/>
</dbReference>
<keyword evidence="2" id="KW-1185">Reference proteome</keyword>
<comment type="caution">
    <text evidence="1">The sequence shown here is derived from an EMBL/GenBank/DDBJ whole genome shotgun (WGS) entry which is preliminary data.</text>
</comment>
<proteinExistence type="predicted"/>
<dbReference type="Proteomes" id="UP001073227">
    <property type="component" value="Unassembled WGS sequence"/>
</dbReference>
<sequence length="47" mass="4997">MFSAVFQTPFNQSYSLSPITSDHGVCGGIAAALLNFPETSLLAIHIE</sequence>
<name>A0ABT3ZFM4_9HYPH</name>
<dbReference type="RefSeq" id="WP_267656336.1">
    <property type="nucleotide sequence ID" value="NZ_JAOVZR010000002.1"/>
</dbReference>
<organism evidence="1 2">
    <name type="scientific">Hoeflea algicola</name>
    <dbReference type="NCBI Taxonomy" id="2983763"/>
    <lineage>
        <taxon>Bacteria</taxon>
        <taxon>Pseudomonadati</taxon>
        <taxon>Pseudomonadota</taxon>
        <taxon>Alphaproteobacteria</taxon>
        <taxon>Hyphomicrobiales</taxon>
        <taxon>Rhizobiaceae</taxon>
        <taxon>Hoeflea</taxon>
    </lineage>
</organism>
<accession>A0ABT3ZFM4</accession>
<reference evidence="1" key="1">
    <citation type="submission" date="2022-10" db="EMBL/GenBank/DDBJ databases">
        <title>Hoeflea sp. G2-23, isolated from marine algae.</title>
        <authorList>
            <person name="Kristyanto S."/>
            <person name="Kim J.M."/>
            <person name="Jeon C.O."/>
        </authorList>
    </citation>
    <scope>NUCLEOTIDE SEQUENCE</scope>
    <source>
        <strain evidence="1">G2-23</strain>
    </source>
</reference>
<evidence type="ECO:0000313" key="2">
    <source>
        <dbReference type="Proteomes" id="UP001073227"/>
    </source>
</evidence>
<protein>
    <submittedName>
        <fullName evidence="1">Uncharacterized protein</fullName>
    </submittedName>
</protein>
<evidence type="ECO:0000313" key="1">
    <source>
        <dbReference type="EMBL" id="MCY0150615.1"/>
    </source>
</evidence>
<gene>
    <name evidence="1" type="ORF">OEG84_23645</name>
</gene>